<feature type="transmembrane region" description="Helical" evidence="6">
    <location>
        <begin position="365"/>
        <end position="386"/>
    </location>
</feature>
<dbReference type="InterPro" id="IPR030191">
    <property type="entry name" value="CodB"/>
</dbReference>
<sequence length="428" mass="44684">MADDYTLRRVPPAARHGWRTVAVQSFGQAGNIGLLMLGALLGLSLGFWPAAGVLVLGLAIQTAALLAMGIMGMREGLATTVLTRWTGLGRYGSAILGLVLALCVTGWFGVLNTVVAQGFHTIIGGPRWIWALATGAAITAIVMFGFTVMARTAAVTAPAFLALAGYLALTQLWDRPLAEPTGALSVPAGVTAVVGVWIIGIVVAPDITRFTRDRADVVRLTLFGTVLGQLLIGLCGIALALAFHTTDVVTIVTAGSGFLGIAVLITATANIQNLNLYVGTLSLANALDTLFGRRPSPRLLTLGMGLLGAIASATGLLSTVEGLLAVLAGVLPPVVGIATAEYYLVRRWRPLLEHSRPSDALPRHAPAWLPGALLIWLATAAIGLLVPWGIPALNALLSAFGLTVLAGWFSRRRSPRWSGPRRVGGTPR</sequence>
<comment type="caution">
    <text evidence="7">The sequence shown here is derived from an EMBL/GenBank/DDBJ whole genome shotgun (WGS) entry which is preliminary data.</text>
</comment>
<feature type="transmembrane region" description="Helical" evidence="6">
    <location>
        <begin position="323"/>
        <end position="344"/>
    </location>
</feature>
<organism evidence="7 8">
    <name type="scientific">Crossiella cryophila</name>
    <dbReference type="NCBI Taxonomy" id="43355"/>
    <lineage>
        <taxon>Bacteria</taxon>
        <taxon>Bacillati</taxon>
        <taxon>Actinomycetota</taxon>
        <taxon>Actinomycetes</taxon>
        <taxon>Pseudonocardiales</taxon>
        <taxon>Pseudonocardiaceae</taxon>
        <taxon>Crossiella</taxon>
    </lineage>
</organism>
<comment type="similarity">
    <text evidence="2">Belongs to the purine-cytosine permease (2.A.39) family.</text>
</comment>
<protein>
    <submittedName>
        <fullName evidence="7">Cytosine permease</fullName>
    </submittedName>
</protein>
<dbReference type="RefSeq" id="WP_185004026.1">
    <property type="nucleotide sequence ID" value="NZ_BAAAUI010000086.1"/>
</dbReference>
<comment type="subcellular location">
    <subcellularLocation>
        <location evidence="1">Membrane</location>
        <topology evidence="1">Multi-pass membrane protein</topology>
    </subcellularLocation>
</comment>
<keyword evidence="3 6" id="KW-0812">Transmembrane</keyword>
<keyword evidence="4 6" id="KW-1133">Transmembrane helix</keyword>
<feature type="transmembrane region" description="Helical" evidence="6">
    <location>
        <begin position="185"/>
        <end position="205"/>
    </location>
</feature>
<keyword evidence="5 6" id="KW-0472">Membrane</keyword>
<feature type="transmembrane region" description="Helical" evidence="6">
    <location>
        <begin position="392"/>
        <end position="409"/>
    </location>
</feature>
<feature type="transmembrane region" description="Helical" evidence="6">
    <location>
        <begin position="299"/>
        <end position="317"/>
    </location>
</feature>
<feature type="transmembrane region" description="Helical" evidence="6">
    <location>
        <begin position="248"/>
        <end position="267"/>
    </location>
</feature>
<dbReference type="EMBL" id="JACHMH010000001">
    <property type="protein sequence ID" value="MBB4678161.1"/>
    <property type="molecule type" value="Genomic_DNA"/>
</dbReference>
<dbReference type="GO" id="GO:0005886">
    <property type="term" value="C:plasma membrane"/>
    <property type="evidence" value="ECO:0007669"/>
    <property type="project" value="TreeGrafter"/>
</dbReference>
<name>A0A7W7CBL3_9PSEU</name>
<evidence type="ECO:0000256" key="4">
    <source>
        <dbReference type="ARBA" id="ARBA00022989"/>
    </source>
</evidence>
<dbReference type="PANTHER" id="PTHR30569">
    <property type="entry name" value="CYTOSINE TRANSPORTER CODB"/>
    <property type="match status" value="1"/>
</dbReference>
<feature type="transmembrane region" description="Helical" evidence="6">
    <location>
        <begin position="47"/>
        <end position="67"/>
    </location>
</feature>
<feature type="transmembrane region" description="Helical" evidence="6">
    <location>
        <begin position="153"/>
        <end position="173"/>
    </location>
</feature>
<dbReference type="PANTHER" id="PTHR30569:SF0">
    <property type="entry name" value="CYTOSINE PERMEASE"/>
    <property type="match status" value="1"/>
</dbReference>
<accession>A0A7W7CBL3</accession>
<reference evidence="7 8" key="1">
    <citation type="submission" date="2020-08" db="EMBL/GenBank/DDBJ databases">
        <title>Sequencing the genomes of 1000 actinobacteria strains.</title>
        <authorList>
            <person name="Klenk H.-P."/>
        </authorList>
    </citation>
    <scope>NUCLEOTIDE SEQUENCE [LARGE SCALE GENOMIC DNA]</scope>
    <source>
        <strain evidence="7 8">DSM 44230</strain>
    </source>
</reference>
<dbReference type="InterPro" id="IPR001248">
    <property type="entry name" value="Pur-cyt_permease"/>
</dbReference>
<evidence type="ECO:0000256" key="2">
    <source>
        <dbReference type="ARBA" id="ARBA00008974"/>
    </source>
</evidence>
<feature type="transmembrane region" description="Helical" evidence="6">
    <location>
        <begin position="21"/>
        <end position="41"/>
    </location>
</feature>
<evidence type="ECO:0000256" key="3">
    <source>
        <dbReference type="ARBA" id="ARBA00022692"/>
    </source>
</evidence>
<feature type="transmembrane region" description="Helical" evidence="6">
    <location>
        <begin position="217"/>
        <end position="242"/>
    </location>
</feature>
<evidence type="ECO:0000313" key="8">
    <source>
        <dbReference type="Proteomes" id="UP000533598"/>
    </source>
</evidence>
<dbReference type="GO" id="GO:0015209">
    <property type="term" value="F:cytosine transmembrane transporter activity"/>
    <property type="evidence" value="ECO:0007669"/>
    <property type="project" value="InterPro"/>
</dbReference>
<evidence type="ECO:0000313" key="7">
    <source>
        <dbReference type="EMBL" id="MBB4678161.1"/>
    </source>
</evidence>
<evidence type="ECO:0000256" key="6">
    <source>
        <dbReference type="SAM" id="Phobius"/>
    </source>
</evidence>
<evidence type="ECO:0000256" key="1">
    <source>
        <dbReference type="ARBA" id="ARBA00004141"/>
    </source>
</evidence>
<dbReference type="Gene3D" id="1.10.4160.10">
    <property type="entry name" value="Hydantoin permease"/>
    <property type="match status" value="1"/>
</dbReference>
<dbReference type="Proteomes" id="UP000533598">
    <property type="component" value="Unassembled WGS sequence"/>
</dbReference>
<gene>
    <name evidence="7" type="ORF">HNR67_004279</name>
</gene>
<proteinExistence type="inferred from homology"/>
<evidence type="ECO:0000256" key="5">
    <source>
        <dbReference type="ARBA" id="ARBA00023136"/>
    </source>
</evidence>
<feature type="transmembrane region" description="Helical" evidence="6">
    <location>
        <begin position="128"/>
        <end position="146"/>
    </location>
</feature>
<dbReference type="Pfam" id="PF02133">
    <property type="entry name" value="Transp_cyt_pur"/>
    <property type="match status" value="1"/>
</dbReference>
<dbReference type="AlphaFoldDB" id="A0A7W7CBL3"/>
<feature type="transmembrane region" description="Helical" evidence="6">
    <location>
        <begin position="88"/>
        <end position="108"/>
    </location>
</feature>
<keyword evidence="8" id="KW-1185">Reference proteome</keyword>